<dbReference type="SUPFAM" id="SSF63380">
    <property type="entry name" value="Riboflavin synthase domain-like"/>
    <property type="match status" value="1"/>
</dbReference>
<keyword evidence="5" id="KW-0560">Oxidoreductase</keyword>
<dbReference type="InterPro" id="IPR001041">
    <property type="entry name" value="2Fe-2S_ferredoxin-type"/>
</dbReference>
<proteinExistence type="predicted"/>
<feature type="domain" description="FAD-binding FR-type" evidence="9">
    <location>
        <begin position="14"/>
        <end position="116"/>
    </location>
</feature>
<keyword evidence="6" id="KW-0408">Iron</keyword>
<dbReference type="PANTHER" id="PTHR47354">
    <property type="entry name" value="NADH OXIDOREDUCTASE HCR"/>
    <property type="match status" value="1"/>
</dbReference>
<dbReference type="GO" id="GO:0046872">
    <property type="term" value="F:metal ion binding"/>
    <property type="evidence" value="ECO:0007669"/>
    <property type="project" value="UniProtKB-KW"/>
</dbReference>
<dbReference type="AlphaFoldDB" id="A0A255GU60"/>
<dbReference type="InterPro" id="IPR039261">
    <property type="entry name" value="FNR_nucleotide-bd"/>
</dbReference>
<organism evidence="10 11">
    <name type="scientific">Enemella evansiae</name>
    <dbReference type="NCBI Taxonomy" id="2016499"/>
    <lineage>
        <taxon>Bacteria</taxon>
        <taxon>Bacillati</taxon>
        <taxon>Actinomycetota</taxon>
        <taxon>Actinomycetes</taxon>
        <taxon>Propionibacteriales</taxon>
        <taxon>Propionibacteriaceae</taxon>
        <taxon>Enemella</taxon>
    </lineage>
</organism>
<dbReference type="InterPro" id="IPR036010">
    <property type="entry name" value="2Fe-2S_ferredoxin-like_sf"/>
</dbReference>
<dbReference type="PANTHER" id="PTHR47354:SF1">
    <property type="entry name" value="CARNITINE MONOOXYGENASE REDUCTASE SUBUNIT"/>
    <property type="match status" value="1"/>
</dbReference>
<keyword evidence="3" id="KW-0001">2Fe-2S</keyword>
<dbReference type="Gene3D" id="2.40.30.10">
    <property type="entry name" value="Translation factors"/>
    <property type="match status" value="1"/>
</dbReference>
<dbReference type="Gene3D" id="3.40.50.80">
    <property type="entry name" value="Nucleotide-binding domain of ferredoxin-NADP reductase (FNR) module"/>
    <property type="match status" value="1"/>
</dbReference>
<evidence type="ECO:0000313" key="11">
    <source>
        <dbReference type="Proteomes" id="UP000215896"/>
    </source>
</evidence>
<dbReference type="GO" id="GO:0016491">
    <property type="term" value="F:oxidoreductase activity"/>
    <property type="evidence" value="ECO:0007669"/>
    <property type="project" value="UniProtKB-KW"/>
</dbReference>
<dbReference type="SUPFAM" id="SSF52343">
    <property type="entry name" value="Ferredoxin reductase-like, C-terminal NADP-linked domain"/>
    <property type="match status" value="1"/>
</dbReference>
<dbReference type="InterPro" id="IPR050415">
    <property type="entry name" value="MRET"/>
</dbReference>
<evidence type="ECO:0000256" key="7">
    <source>
        <dbReference type="ARBA" id="ARBA00023014"/>
    </source>
</evidence>
<feature type="domain" description="2Fe-2S ferredoxin-type" evidence="8">
    <location>
        <begin position="241"/>
        <end position="326"/>
    </location>
</feature>
<dbReference type="Proteomes" id="UP000215896">
    <property type="component" value="Unassembled WGS sequence"/>
</dbReference>
<gene>
    <name evidence="10" type="ORF">CGZ94_03455</name>
</gene>
<dbReference type="PROSITE" id="PS51384">
    <property type="entry name" value="FAD_FR"/>
    <property type="match status" value="1"/>
</dbReference>
<evidence type="ECO:0000256" key="5">
    <source>
        <dbReference type="ARBA" id="ARBA00023002"/>
    </source>
</evidence>
<dbReference type="CDD" id="cd06185">
    <property type="entry name" value="PDR_like"/>
    <property type="match status" value="1"/>
</dbReference>
<evidence type="ECO:0000256" key="2">
    <source>
        <dbReference type="ARBA" id="ARBA00022630"/>
    </source>
</evidence>
<evidence type="ECO:0000256" key="4">
    <source>
        <dbReference type="ARBA" id="ARBA00022723"/>
    </source>
</evidence>
<keyword evidence="2" id="KW-0285">Flavoprotein</keyword>
<dbReference type="InterPro" id="IPR006058">
    <property type="entry name" value="2Fe2S_fd_BS"/>
</dbReference>
<accession>A0A255GU60</accession>
<dbReference type="GO" id="GO:0051537">
    <property type="term" value="F:2 iron, 2 sulfur cluster binding"/>
    <property type="evidence" value="ECO:0007669"/>
    <property type="project" value="UniProtKB-KW"/>
</dbReference>
<dbReference type="PROSITE" id="PS00197">
    <property type="entry name" value="2FE2S_FER_1"/>
    <property type="match status" value="1"/>
</dbReference>
<evidence type="ECO:0000259" key="8">
    <source>
        <dbReference type="PROSITE" id="PS51085"/>
    </source>
</evidence>
<dbReference type="CDD" id="cd00207">
    <property type="entry name" value="fer2"/>
    <property type="match status" value="1"/>
</dbReference>
<dbReference type="EMBL" id="NMVO01000002">
    <property type="protein sequence ID" value="OYO16704.1"/>
    <property type="molecule type" value="Genomic_DNA"/>
</dbReference>
<keyword evidence="7" id="KW-0411">Iron-sulfur</keyword>
<dbReference type="InterPro" id="IPR017927">
    <property type="entry name" value="FAD-bd_FR_type"/>
</dbReference>
<sequence length="326" mass="34826">MANAAAAVLPQTSPQTEFLVLRERRQEANGVASLVFGRADGGRLPDWAPGAHIDLHLPSGHTRQYSLCGDRWDPTSYRVAVLRETAGGGGSAYVHDQLRVGDQVGVGGPRNNFALVPAAAYRFIAGGIGITPILPMIDQAERLGIDWQLLYGGRSRASMAFAAELTERYGERVRLHPQDEHGLLPLADFLGADPAATVYACGPGPLLAALREVTADRPPGRVRTERFVAANPAVPVRAESFEICLARSGRTLTVTPERTILQTLQSNGVPVVSSCAQGLCGTCETGVLEGIPDHRDSLLDDEEQARGDCMFVCVSRSAGPRLVLDV</sequence>
<dbReference type="RefSeq" id="WP_094404751.1">
    <property type="nucleotide sequence ID" value="NZ_NMVO01000002.1"/>
</dbReference>
<evidence type="ECO:0000256" key="3">
    <source>
        <dbReference type="ARBA" id="ARBA00022714"/>
    </source>
</evidence>
<protein>
    <submittedName>
        <fullName evidence="10">Oxidoreductase</fullName>
    </submittedName>
</protein>
<evidence type="ECO:0000256" key="1">
    <source>
        <dbReference type="ARBA" id="ARBA00001974"/>
    </source>
</evidence>
<evidence type="ECO:0000313" key="10">
    <source>
        <dbReference type="EMBL" id="OYO16704.1"/>
    </source>
</evidence>
<dbReference type="PRINTS" id="PR00409">
    <property type="entry name" value="PHDIOXRDTASE"/>
</dbReference>
<evidence type="ECO:0000256" key="6">
    <source>
        <dbReference type="ARBA" id="ARBA00023004"/>
    </source>
</evidence>
<reference evidence="10 11" key="1">
    <citation type="submission" date="2017-07" db="EMBL/GenBank/DDBJ databases">
        <title>Draft whole genome sequences of clinical Proprionibacteriaceae strains.</title>
        <authorList>
            <person name="Bernier A.-M."/>
            <person name="Bernard K."/>
            <person name="Domingo M.-C."/>
        </authorList>
    </citation>
    <scope>NUCLEOTIDE SEQUENCE [LARGE SCALE GENOMIC DNA]</scope>
    <source>
        <strain evidence="10 11">NML 030167</strain>
    </source>
</reference>
<dbReference type="InterPro" id="IPR017938">
    <property type="entry name" value="Riboflavin_synthase-like_b-brl"/>
</dbReference>
<dbReference type="SUPFAM" id="SSF54292">
    <property type="entry name" value="2Fe-2S ferredoxin-like"/>
    <property type="match status" value="1"/>
</dbReference>
<keyword evidence="4" id="KW-0479">Metal-binding</keyword>
<evidence type="ECO:0000259" key="9">
    <source>
        <dbReference type="PROSITE" id="PS51384"/>
    </source>
</evidence>
<name>A0A255GU60_9ACTN</name>
<comment type="cofactor">
    <cofactor evidence="1">
        <name>FAD</name>
        <dbReference type="ChEBI" id="CHEBI:57692"/>
    </cofactor>
</comment>
<dbReference type="InterPro" id="IPR012675">
    <property type="entry name" value="Beta-grasp_dom_sf"/>
</dbReference>
<dbReference type="OrthoDB" id="3807506at2"/>
<keyword evidence="11" id="KW-1185">Reference proteome</keyword>
<comment type="caution">
    <text evidence="10">The sequence shown here is derived from an EMBL/GenBank/DDBJ whole genome shotgun (WGS) entry which is preliminary data.</text>
</comment>
<dbReference type="PROSITE" id="PS51085">
    <property type="entry name" value="2FE2S_FER_2"/>
    <property type="match status" value="1"/>
</dbReference>
<dbReference type="Gene3D" id="3.10.20.30">
    <property type="match status" value="1"/>
</dbReference>
<dbReference type="Pfam" id="PF00111">
    <property type="entry name" value="Fer2"/>
    <property type="match status" value="1"/>
</dbReference>